<keyword evidence="3" id="KW-1185">Reference proteome</keyword>
<dbReference type="EMBL" id="JAVXUO010002571">
    <property type="protein sequence ID" value="KAK2971651.1"/>
    <property type="molecule type" value="Genomic_DNA"/>
</dbReference>
<comment type="caution">
    <text evidence="2">The sequence shown here is derived from an EMBL/GenBank/DDBJ whole genome shotgun (WGS) entry which is preliminary data.</text>
</comment>
<organism evidence="2 3">
    <name type="scientific">Escallonia rubra</name>
    <dbReference type="NCBI Taxonomy" id="112253"/>
    <lineage>
        <taxon>Eukaryota</taxon>
        <taxon>Viridiplantae</taxon>
        <taxon>Streptophyta</taxon>
        <taxon>Embryophyta</taxon>
        <taxon>Tracheophyta</taxon>
        <taxon>Spermatophyta</taxon>
        <taxon>Magnoliopsida</taxon>
        <taxon>eudicotyledons</taxon>
        <taxon>Gunneridae</taxon>
        <taxon>Pentapetalae</taxon>
        <taxon>asterids</taxon>
        <taxon>campanulids</taxon>
        <taxon>Escalloniales</taxon>
        <taxon>Escalloniaceae</taxon>
        <taxon>Escallonia</taxon>
    </lineage>
</organism>
<dbReference type="PANTHER" id="PTHR37263">
    <property type="entry name" value="EXPRESSED PROTEIN"/>
    <property type="match status" value="1"/>
</dbReference>
<sequence>MHLWPSSRLRDSFKLGYLKNLEWNLHRMNSEKKQSQSDTNQSKLLDSSDNANKDFVFDRVPLSCAESFSWSSLAVTAVFAVELVLMMKNIDAPSFREPLAGNDEIVQTKFVGTERQKRMLRSSSKLSCSGPNPLTSSLKD</sequence>
<evidence type="ECO:0000256" key="1">
    <source>
        <dbReference type="SAM" id="MobiDB-lite"/>
    </source>
</evidence>
<dbReference type="AlphaFoldDB" id="A0AA88R2J6"/>
<proteinExistence type="predicted"/>
<evidence type="ECO:0000313" key="3">
    <source>
        <dbReference type="Proteomes" id="UP001187471"/>
    </source>
</evidence>
<feature type="region of interest" description="Disordered" evidence="1">
    <location>
        <begin position="29"/>
        <end position="48"/>
    </location>
</feature>
<name>A0AA88R2J6_9ASTE</name>
<gene>
    <name evidence="2" type="ORF">RJ640_010892</name>
</gene>
<reference evidence="2" key="1">
    <citation type="submission" date="2022-12" db="EMBL/GenBank/DDBJ databases">
        <title>Draft genome assemblies for two species of Escallonia (Escalloniales).</title>
        <authorList>
            <person name="Chanderbali A."/>
            <person name="Dervinis C."/>
            <person name="Anghel I."/>
            <person name="Soltis D."/>
            <person name="Soltis P."/>
            <person name="Zapata F."/>
        </authorList>
    </citation>
    <scope>NUCLEOTIDE SEQUENCE</scope>
    <source>
        <strain evidence="2">UCBG92.1500</strain>
        <tissue evidence="2">Leaf</tissue>
    </source>
</reference>
<accession>A0AA88R2J6</accession>
<feature type="compositionally biased region" description="Polar residues" evidence="1">
    <location>
        <begin position="36"/>
        <end position="48"/>
    </location>
</feature>
<evidence type="ECO:0000313" key="2">
    <source>
        <dbReference type="EMBL" id="KAK2971651.1"/>
    </source>
</evidence>
<protein>
    <submittedName>
        <fullName evidence="2">Uncharacterized protein</fullName>
    </submittedName>
</protein>
<feature type="region of interest" description="Disordered" evidence="1">
    <location>
        <begin position="121"/>
        <end position="140"/>
    </location>
</feature>
<dbReference type="PANTHER" id="PTHR37263:SF2">
    <property type="entry name" value="EXPRESSED PROTEIN"/>
    <property type="match status" value="1"/>
</dbReference>
<dbReference type="Proteomes" id="UP001187471">
    <property type="component" value="Unassembled WGS sequence"/>
</dbReference>